<name>A0AC35GIQ2_9BILA</name>
<accession>A0AC35GIQ2</accession>
<evidence type="ECO:0000313" key="2">
    <source>
        <dbReference type="WBParaSite" id="PS1159_v2.g541.t1"/>
    </source>
</evidence>
<dbReference type="WBParaSite" id="PS1159_v2.g541.t1">
    <property type="protein sequence ID" value="PS1159_v2.g541.t1"/>
    <property type="gene ID" value="PS1159_v2.g541"/>
</dbReference>
<sequence length="238" mass="25254">MDLFTILWFGASTFLILFISPLIGCGGKKPAAAGADGAVGADGKPAVPTKACNTKSGLLNDTAPASGAGGGEKEPGVATKLNLFFRRIFHTFIPNLQSNIPMPTTPASMPYDSDLTAAAYITPPFTSTKDAMNCSNAESKLSTAAETNTKSTQPSGSNEEDGDYENLTQDENNKNHQPLAEIVQTPGGQFVKTTPPIKASSNKNINNYTVRDTGISRNIKLCKNNIRDITNARDIKLN</sequence>
<reference evidence="2" key="1">
    <citation type="submission" date="2022-11" db="UniProtKB">
        <authorList>
            <consortium name="WormBaseParasite"/>
        </authorList>
    </citation>
    <scope>IDENTIFICATION</scope>
</reference>
<organism evidence="1 2">
    <name type="scientific">Panagrolaimus sp. PS1159</name>
    <dbReference type="NCBI Taxonomy" id="55785"/>
    <lineage>
        <taxon>Eukaryota</taxon>
        <taxon>Metazoa</taxon>
        <taxon>Ecdysozoa</taxon>
        <taxon>Nematoda</taxon>
        <taxon>Chromadorea</taxon>
        <taxon>Rhabditida</taxon>
        <taxon>Tylenchina</taxon>
        <taxon>Panagrolaimomorpha</taxon>
        <taxon>Panagrolaimoidea</taxon>
        <taxon>Panagrolaimidae</taxon>
        <taxon>Panagrolaimus</taxon>
    </lineage>
</organism>
<proteinExistence type="predicted"/>
<protein>
    <submittedName>
        <fullName evidence="2">Uncharacterized protein</fullName>
    </submittedName>
</protein>
<dbReference type="Proteomes" id="UP000887580">
    <property type="component" value="Unplaced"/>
</dbReference>
<evidence type="ECO:0000313" key="1">
    <source>
        <dbReference type="Proteomes" id="UP000887580"/>
    </source>
</evidence>